<dbReference type="AlphaFoldDB" id="A0A3A3FUN1"/>
<evidence type="ECO:0000256" key="5">
    <source>
        <dbReference type="SAM" id="Phobius"/>
    </source>
</evidence>
<dbReference type="InterPro" id="IPR052163">
    <property type="entry name" value="DGC-Regulatory_Protein"/>
</dbReference>
<keyword evidence="4 5" id="KW-0472">Membrane</keyword>
<dbReference type="GO" id="GO:0016020">
    <property type="term" value="C:membrane"/>
    <property type="evidence" value="ECO:0007669"/>
    <property type="project" value="UniProtKB-SubCell"/>
</dbReference>
<dbReference type="SMART" id="SM00267">
    <property type="entry name" value="GGDEF"/>
    <property type="match status" value="1"/>
</dbReference>
<accession>A0A3A3FUN1</accession>
<evidence type="ECO:0000256" key="2">
    <source>
        <dbReference type="ARBA" id="ARBA00022692"/>
    </source>
</evidence>
<evidence type="ECO:0000259" key="6">
    <source>
        <dbReference type="PROSITE" id="PS50839"/>
    </source>
</evidence>
<organism evidence="8 9">
    <name type="scientific">Noviherbaspirillum saxi</name>
    <dbReference type="NCBI Taxonomy" id="2320863"/>
    <lineage>
        <taxon>Bacteria</taxon>
        <taxon>Pseudomonadati</taxon>
        <taxon>Pseudomonadota</taxon>
        <taxon>Betaproteobacteria</taxon>
        <taxon>Burkholderiales</taxon>
        <taxon>Oxalobacteraceae</taxon>
        <taxon>Noviherbaspirillum</taxon>
    </lineage>
</organism>
<dbReference type="NCBIfam" id="TIGR00254">
    <property type="entry name" value="GGDEF"/>
    <property type="match status" value="1"/>
</dbReference>
<keyword evidence="2 5" id="KW-0812">Transmembrane</keyword>
<dbReference type="PANTHER" id="PTHR46663:SF3">
    <property type="entry name" value="SLL0267 PROTEIN"/>
    <property type="match status" value="1"/>
</dbReference>
<gene>
    <name evidence="8" type="ORF">D3871_01635</name>
</gene>
<keyword evidence="9" id="KW-1185">Reference proteome</keyword>
<evidence type="ECO:0000313" key="8">
    <source>
        <dbReference type="EMBL" id="RJF99872.1"/>
    </source>
</evidence>
<dbReference type="InterPro" id="IPR000160">
    <property type="entry name" value="GGDEF_dom"/>
</dbReference>
<evidence type="ECO:0000259" key="7">
    <source>
        <dbReference type="PROSITE" id="PS50887"/>
    </source>
</evidence>
<comment type="caution">
    <text evidence="8">The sequence shown here is derived from an EMBL/GenBank/DDBJ whole genome shotgun (WGS) entry which is preliminary data.</text>
</comment>
<dbReference type="SUPFAM" id="SSF55073">
    <property type="entry name" value="Nucleotide cyclase"/>
    <property type="match status" value="1"/>
</dbReference>
<dbReference type="SMART" id="SM01079">
    <property type="entry name" value="CHASE"/>
    <property type="match status" value="1"/>
</dbReference>
<dbReference type="Gene3D" id="3.30.70.270">
    <property type="match status" value="1"/>
</dbReference>
<feature type="transmembrane region" description="Helical" evidence="5">
    <location>
        <begin position="20"/>
        <end position="37"/>
    </location>
</feature>
<dbReference type="FunFam" id="3.30.70.270:FF:000001">
    <property type="entry name" value="Diguanylate cyclase domain protein"/>
    <property type="match status" value="1"/>
</dbReference>
<comment type="subcellular location">
    <subcellularLocation>
        <location evidence="1">Membrane</location>
    </subcellularLocation>
</comment>
<name>A0A3A3FUN1_9BURK</name>
<keyword evidence="3 5" id="KW-1133">Transmembrane helix</keyword>
<dbReference type="PANTHER" id="PTHR46663">
    <property type="entry name" value="DIGUANYLATE CYCLASE DGCT-RELATED"/>
    <property type="match status" value="1"/>
</dbReference>
<dbReference type="Proteomes" id="UP000265955">
    <property type="component" value="Unassembled WGS sequence"/>
</dbReference>
<dbReference type="EMBL" id="QYUO01000001">
    <property type="protein sequence ID" value="RJF99872.1"/>
    <property type="molecule type" value="Genomic_DNA"/>
</dbReference>
<dbReference type="RefSeq" id="WP_119769815.1">
    <property type="nucleotide sequence ID" value="NZ_QYUO01000001.1"/>
</dbReference>
<evidence type="ECO:0000256" key="4">
    <source>
        <dbReference type="ARBA" id="ARBA00023136"/>
    </source>
</evidence>
<feature type="domain" description="GGDEF" evidence="7">
    <location>
        <begin position="389"/>
        <end position="522"/>
    </location>
</feature>
<reference evidence="9" key="1">
    <citation type="submission" date="2018-09" db="EMBL/GenBank/DDBJ databases">
        <authorList>
            <person name="Zhu H."/>
        </authorList>
    </citation>
    <scope>NUCLEOTIDE SEQUENCE [LARGE SCALE GENOMIC DNA]</scope>
    <source>
        <strain evidence="9">K1R23-30</strain>
    </source>
</reference>
<dbReference type="CDD" id="cd01949">
    <property type="entry name" value="GGDEF"/>
    <property type="match status" value="1"/>
</dbReference>
<evidence type="ECO:0000256" key="3">
    <source>
        <dbReference type="ARBA" id="ARBA00022989"/>
    </source>
</evidence>
<dbReference type="Pfam" id="PF00990">
    <property type="entry name" value="GGDEF"/>
    <property type="match status" value="1"/>
</dbReference>
<dbReference type="PROSITE" id="PS50887">
    <property type="entry name" value="GGDEF"/>
    <property type="match status" value="1"/>
</dbReference>
<protein>
    <submittedName>
        <fullName evidence="8">Diguanylate cyclase</fullName>
    </submittedName>
</protein>
<dbReference type="OrthoDB" id="9763119at2"/>
<dbReference type="InterPro" id="IPR029787">
    <property type="entry name" value="Nucleotide_cyclase"/>
</dbReference>
<dbReference type="GO" id="GO:0003824">
    <property type="term" value="F:catalytic activity"/>
    <property type="evidence" value="ECO:0007669"/>
    <property type="project" value="UniProtKB-ARBA"/>
</dbReference>
<dbReference type="InterPro" id="IPR043128">
    <property type="entry name" value="Rev_trsase/Diguanyl_cyclase"/>
</dbReference>
<feature type="transmembrane region" description="Helical" evidence="5">
    <location>
        <begin position="322"/>
        <end position="342"/>
    </location>
</feature>
<evidence type="ECO:0000313" key="9">
    <source>
        <dbReference type="Proteomes" id="UP000265955"/>
    </source>
</evidence>
<dbReference type="Pfam" id="PF03924">
    <property type="entry name" value="CHASE"/>
    <property type="match status" value="1"/>
</dbReference>
<dbReference type="PROSITE" id="PS50839">
    <property type="entry name" value="CHASE"/>
    <property type="match status" value="1"/>
</dbReference>
<sequence>MNQLGQRHQHFREVFKARDLLTVTVLVLSLFITYGLWDTAVRSADQAQQMTFDFRVRESTVRIEQRLAIYEQMLRATKGLFNSADDVTRGEFRSFIASLSLPEMFPGIQGIGLSVIVSPAAMSRHLATVRAEGFPEYAITPEGKREVYTSVVYLEPFFGRNLRAFGFDMYSDPTRRAAMDHARDGGTTGVSGKVKLVQETGGDVQHGFLMYVPLYRKDAPHATLEQRRANLIGWVYAPFRIDDFMVGISGELAEDLDIEIYDDERVSAEAKMFDSNKLIDATSVVHQLKRVRFIQAANRTWTIVITAVPEFERRMRWDRPQLILQSGTSISLLIALLLWLFLDDRARALHAADQAMQLALYDALTGLPNRKLLEERLGQSLTKAKRSSSHVALLFIDLDKFKPVNDNFGHGYGDLLLKEVAKRLQSCMRESDTASRLGGDEFVILLPDIEGREGTALVATKILDRVMQPYEIAGHRFEISASIGAAIYPEDGVEGKVLIKAADLAMYAAKNAGRATVRFVPRKETAPPTVHNGDWPQPT</sequence>
<dbReference type="InterPro" id="IPR042240">
    <property type="entry name" value="CHASE_sf"/>
</dbReference>
<dbReference type="Gene3D" id="3.30.450.350">
    <property type="entry name" value="CHASE domain"/>
    <property type="match status" value="1"/>
</dbReference>
<feature type="domain" description="CHASE" evidence="6">
    <location>
        <begin position="146"/>
        <end position="304"/>
    </location>
</feature>
<dbReference type="InterPro" id="IPR006189">
    <property type="entry name" value="CHASE_dom"/>
</dbReference>
<proteinExistence type="predicted"/>
<evidence type="ECO:0000256" key="1">
    <source>
        <dbReference type="ARBA" id="ARBA00004370"/>
    </source>
</evidence>
<dbReference type="GO" id="GO:0007165">
    <property type="term" value="P:signal transduction"/>
    <property type="evidence" value="ECO:0007669"/>
    <property type="project" value="UniProtKB-ARBA"/>
</dbReference>